<evidence type="ECO:0000313" key="4">
    <source>
        <dbReference type="Proteomes" id="UP000235371"/>
    </source>
</evidence>
<dbReference type="Proteomes" id="UP000235371">
    <property type="component" value="Unassembled WGS sequence"/>
</dbReference>
<dbReference type="RefSeq" id="XP_024737374.1">
    <property type="nucleotide sequence ID" value="XM_024872466.1"/>
</dbReference>
<organism evidence="3 4">
    <name type="scientific">Hyaloscypha bicolor E</name>
    <dbReference type="NCBI Taxonomy" id="1095630"/>
    <lineage>
        <taxon>Eukaryota</taxon>
        <taxon>Fungi</taxon>
        <taxon>Dikarya</taxon>
        <taxon>Ascomycota</taxon>
        <taxon>Pezizomycotina</taxon>
        <taxon>Leotiomycetes</taxon>
        <taxon>Helotiales</taxon>
        <taxon>Hyaloscyphaceae</taxon>
        <taxon>Hyaloscypha</taxon>
        <taxon>Hyaloscypha bicolor</taxon>
    </lineage>
</organism>
<dbReference type="PANTHER" id="PTHR42109:SF3">
    <property type="entry name" value="INTEGRAL MEMBRANE PROTEIN (AFU_ORTHOLOGUE AFUA_5G00100)"/>
    <property type="match status" value="1"/>
</dbReference>
<keyword evidence="1" id="KW-0812">Transmembrane</keyword>
<evidence type="ECO:0000313" key="3">
    <source>
        <dbReference type="EMBL" id="PMD60470.1"/>
    </source>
</evidence>
<protein>
    <recommendedName>
        <fullName evidence="2">DUF7702 domain-containing protein</fullName>
    </recommendedName>
</protein>
<accession>A0A2J6TBR2</accession>
<feature type="transmembrane region" description="Helical" evidence="1">
    <location>
        <begin position="68"/>
        <end position="88"/>
    </location>
</feature>
<dbReference type="AlphaFoldDB" id="A0A2J6TBR2"/>
<dbReference type="Pfam" id="PF24800">
    <property type="entry name" value="DUF7702"/>
    <property type="match status" value="1"/>
</dbReference>
<keyword evidence="1" id="KW-1133">Transmembrane helix</keyword>
<feature type="transmembrane region" description="Helical" evidence="1">
    <location>
        <begin position="6"/>
        <end position="28"/>
    </location>
</feature>
<proteinExistence type="predicted"/>
<dbReference type="EMBL" id="KZ613790">
    <property type="protein sequence ID" value="PMD60470.1"/>
    <property type="molecule type" value="Genomic_DNA"/>
</dbReference>
<dbReference type="OrthoDB" id="2560628at2759"/>
<evidence type="ECO:0000259" key="2">
    <source>
        <dbReference type="Pfam" id="PF24800"/>
    </source>
</evidence>
<feature type="transmembrane region" description="Helical" evidence="1">
    <location>
        <begin position="100"/>
        <end position="122"/>
    </location>
</feature>
<keyword evidence="1" id="KW-0472">Membrane</keyword>
<feature type="domain" description="DUF7702" evidence="2">
    <location>
        <begin position="6"/>
        <end position="225"/>
    </location>
</feature>
<dbReference type="InterPro" id="IPR056119">
    <property type="entry name" value="DUF7702"/>
</dbReference>
<sequence>MLSQPGQLAAAELAIYLLLIIPCAHALYTHGKHGLVGWFFIVAFCSLRIIGSALQINNEKKNATSEATQIISGVGLSPLILGVLGVLAEANHYLQEYRSWLLRWPAEAALHLIVGAGLALVVVGIKDGKALAKVGYVLFVAVWVALLVLTVLAWRSQARGVDSRRLLIAIPFALPFLGVRILYSLISQFDKGINAYTGPLVYRVVLAALMEFIIITILAVFGLATRGIRLEEPNLPKSGSREIEAGRV</sequence>
<dbReference type="GeneID" id="36580547"/>
<gene>
    <name evidence="3" type="ORF">K444DRAFT_393490</name>
</gene>
<feature type="transmembrane region" description="Helical" evidence="1">
    <location>
        <begin position="201"/>
        <end position="224"/>
    </location>
</feature>
<dbReference type="InParanoid" id="A0A2J6TBR2"/>
<name>A0A2J6TBR2_9HELO</name>
<keyword evidence="4" id="KW-1185">Reference proteome</keyword>
<feature type="transmembrane region" description="Helical" evidence="1">
    <location>
        <begin position="134"/>
        <end position="154"/>
    </location>
</feature>
<reference evidence="3 4" key="1">
    <citation type="submission" date="2016-04" db="EMBL/GenBank/DDBJ databases">
        <title>A degradative enzymes factory behind the ericoid mycorrhizal symbiosis.</title>
        <authorList>
            <consortium name="DOE Joint Genome Institute"/>
            <person name="Martino E."/>
            <person name="Morin E."/>
            <person name="Grelet G."/>
            <person name="Kuo A."/>
            <person name="Kohler A."/>
            <person name="Daghino S."/>
            <person name="Barry K."/>
            <person name="Choi C."/>
            <person name="Cichocki N."/>
            <person name="Clum A."/>
            <person name="Copeland A."/>
            <person name="Hainaut M."/>
            <person name="Haridas S."/>
            <person name="Labutti K."/>
            <person name="Lindquist E."/>
            <person name="Lipzen A."/>
            <person name="Khouja H.-R."/>
            <person name="Murat C."/>
            <person name="Ohm R."/>
            <person name="Olson A."/>
            <person name="Spatafora J."/>
            <person name="Veneault-Fourrey C."/>
            <person name="Henrissat B."/>
            <person name="Grigoriev I."/>
            <person name="Martin F."/>
            <person name="Perotto S."/>
        </authorList>
    </citation>
    <scope>NUCLEOTIDE SEQUENCE [LARGE SCALE GENOMIC DNA]</scope>
    <source>
        <strain evidence="3 4">E</strain>
    </source>
</reference>
<feature type="transmembrane region" description="Helical" evidence="1">
    <location>
        <begin position="35"/>
        <end position="56"/>
    </location>
</feature>
<dbReference type="PANTHER" id="PTHR42109">
    <property type="entry name" value="UNPLACED GENOMIC SCAFFOLD UM_SCAF_CONTIG_1.265, WHOLE GENOME SHOTGUN SEQUENCE"/>
    <property type="match status" value="1"/>
</dbReference>
<feature type="transmembrane region" description="Helical" evidence="1">
    <location>
        <begin position="166"/>
        <end position="186"/>
    </location>
</feature>
<evidence type="ECO:0000256" key="1">
    <source>
        <dbReference type="SAM" id="Phobius"/>
    </source>
</evidence>